<gene>
    <name evidence="1" type="ORF">JI744_17730</name>
</gene>
<dbReference type="Pfam" id="PF12616">
    <property type="entry name" value="DUF3775"/>
    <property type="match status" value="1"/>
</dbReference>
<dbReference type="RefSeq" id="WP_202662513.1">
    <property type="nucleotide sequence ID" value="NZ_JAESVP010000012.1"/>
</dbReference>
<evidence type="ECO:0000313" key="1">
    <source>
        <dbReference type="EMBL" id="MBL4929945.1"/>
    </source>
</evidence>
<organism evidence="1 2">
    <name type="scientific">Fuscibacter oryzae</name>
    <dbReference type="NCBI Taxonomy" id="2803939"/>
    <lineage>
        <taxon>Bacteria</taxon>
        <taxon>Pseudomonadati</taxon>
        <taxon>Pseudomonadota</taxon>
        <taxon>Alphaproteobacteria</taxon>
        <taxon>Rhodobacterales</taxon>
        <taxon>Paracoccaceae</taxon>
        <taxon>Fuscibacter</taxon>
    </lineage>
</organism>
<sequence length="109" mass="11751">MPVQDLEIAPSTVGEIIVMAREGDAMKLQLRQFIADLNDDEKASLTALAWVGRGAFEAEDFAEALATAYAEATTPTEDYLMGMPHLVENLEAGLEAMGYDVSEIEDGAL</sequence>
<dbReference type="AlphaFoldDB" id="A0A8J7SUT5"/>
<accession>A0A8J7SUT5</accession>
<keyword evidence="2" id="KW-1185">Reference proteome</keyword>
<protein>
    <submittedName>
        <fullName evidence="1">DUF3775 domain-containing protein</fullName>
    </submittedName>
</protein>
<dbReference type="EMBL" id="JAESVP010000012">
    <property type="protein sequence ID" value="MBL4929945.1"/>
    <property type="molecule type" value="Genomic_DNA"/>
</dbReference>
<dbReference type="InterPro" id="IPR022254">
    <property type="entry name" value="DUF3775"/>
</dbReference>
<name>A0A8J7SUT5_9RHOB</name>
<dbReference type="Proteomes" id="UP000619033">
    <property type="component" value="Unassembled WGS sequence"/>
</dbReference>
<reference evidence="1" key="1">
    <citation type="submission" date="2021-01" db="EMBL/GenBank/DDBJ databases">
        <title>Genome seq and assembly of Tabrizicola sp. KVB23.</title>
        <authorList>
            <person name="Chhetri G."/>
        </authorList>
    </citation>
    <scope>NUCLEOTIDE SEQUENCE</scope>
    <source>
        <strain evidence="1">KVB23</strain>
    </source>
</reference>
<evidence type="ECO:0000313" key="2">
    <source>
        <dbReference type="Proteomes" id="UP000619033"/>
    </source>
</evidence>
<comment type="caution">
    <text evidence="1">The sequence shown here is derived from an EMBL/GenBank/DDBJ whole genome shotgun (WGS) entry which is preliminary data.</text>
</comment>
<proteinExistence type="predicted"/>